<protein>
    <submittedName>
        <fullName evidence="4">Putative dehydrogenase</fullName>
    </submittedName>
</protein>
<keyword evidence="5" id="KW-1185">Reference proteome</keyword>
<keyword evidence="1" id="KW-0560">Oxidoreductase</keyword>
<dbReference type="InterPro" id="IPR050463">
    <property type="entry name" value="Gfo/Idh/MocA_oxidrdct_glycsds"/>
</dbReference>
<dbReference type="InterPro" id="IPR036291">
    <property type="entry name" value="NAD(P)-bd_dom_sf"/>
</dbReference>
<dbReference type="GO" id="GO:0000166">
    <property type="term" value="F:nucleotide binding"/>
    <property type="evidence" value="ECO:0007669"/>
    <property type="project" value="InterPro"/>
</dbReference>
<dbReference type="AlphaFoldDB" id="A0A543LU42"/>
<dbReference type="Pfam" id="PF01408">
    <property type="entry name" value="GFO_IDH_MocA"/>
    <property type="match status" value="1"/>
</dbReference>
<evidence type="ECO:0000259" key="3">
    <source>
        <dbReference type="Pfam" id="PF22725"/>
    </source>
</evidence>
<evidence type="ECO:0000313" key="5">
    <source>
        <dbReference type="Proteomes" id="UP000531251"/>
    </source>
</evidence>
<dbReference type="Pfam" id="PF22725">
    <property type="entry name" value="GFO_IDH_MocA_C3"/>
    <property type="match status" value="1"/>
</dbReference>
<dbReference type="InterPro" id="IPR055170">
    <property type="entry name" value="GFO_IDH_MocA-like_dom"/>
</dbReference>
<dbReference type="EMBL" id="JAATJB010000001">
    <property type="protein sequence ID" value="NJB96206.1"/>
    <property type="molecule type" value="Genomic_DNA"/>
</dbReference>
<dbReference type="RefSeq" id="WP_206434262.1">
    <property type="nucleotide sequence ID" value="NZ_BAAADY010000001.1"/>
</dbReference>
<comment type="caution">
    <text evidence="4">The sequence shown here is derived from an EMBL/GenBank/DDBJ whole genome shotgun (WGS) entry which is preliminary data.</text>
</comment>
<proteinExistence type="predicted"/>
<gene>
    <name evidence="4" type="ORF">GGR89_000498</name>
</gene>
<reference evidence="4 5" key="1">
    <citation type="submission" date="2020-03" db="EMBL/GenBank/DDBJ databases">
        <title>Genomic Encyclopedia of Type Strains, Phase IV (KMG-IV): sequencing the most valuable type-strain genomes for metagenomic binning, comparative biology and taxonomic classification.</title>
        <authorList>
            <person name="Goeker M."/>
        </authorList>
    </citation>
    <scope>NUCLEOTIDE SEQUENCE [LARGE SCALE GENOMIC DNA]</scope>
    <source>
        <strain evidence="4 5">DSM 7225</strain>
    </source>
</reference>
<dbReference type="Gene3D" id="3.40.50.720">
    <property type="entry name" value="NAD(P)-binding Rossmann-like Domain"/>
    <property type="match status" value="1"/>
</dbReference>
<feature type="domain" description="GFO/IDH/MocA-like oxidoreductase" evidence="3">
    <location>
        <begin position="137"/>
        <end position="272"/>
    </location>
</feature>
<feature type="domain" description="Gfo/Idh/MocA-like oxidoreductase N-terminal" evidence="2">
    <location>
        <begin position="13"/>
        <end position="126"/>
    </location>
</feature>
<dbReference type="SUPFAM" id="SSF51735">
    <property type="entry name" value="NAD(P)-binding Rossmann-fold domains"/>
    <property type="match status" value="1"/>
</dbReference>
<accession>A0A543LU42</accession>
<dbReference type="Gene3D" id="3.30.360.10">
    <property type="entry name" value="Dihydrodipicolinate Reductase, domain 2"/>
    <property type="match status" value="1"/>
</dbReference>
<dbReference type="GO" id="GO:0016491">
    <property type="term" value="F:oxidoreductase activity"/>
    <property type="evidence" value="ECO:0007669"/>
    <property type="project" value="UniProtKB-KW"/>
</dbReference>
<dbReference type="PANTHER" id="PTHR43818:SF11">
    <property type="entry name" value="BCDNA.GH03377"/>
    <property type="match status" value="1"/>
</dbReference>
<dbReference type="InterPro" id="IPR000683">
    <property type="entry name" value="Gfo/Idh/MocA-like_OxRdtase_N"/>
</dbReference>
<evidence type="ECO:0000256" key="1">
    <source>
        <dbReference type="ARBA" id="ARBA00023002"/>
    </source>
</evidence>
<sequence length="448" mass="49787">MKMQGESTGKTGVAIIGCGYVFDHYMTTAWAHPEIDVRGVYDIDLARSAKVSDYYGFSVYPDLQAILDDPEVTLVLNLTSIEAHFELTRALLEGGKNVYSEKPLTTDLEEARTLFRIAEERGLVLSSAPCNFLSDSVQTMWKAVRDGAIGKPLLIYAEFDDNPIYLMKPETWRSRTGAPWPYIHEYEMGCTFEHVGYHLVWMLAMFGPVRSVTAFSKVVVPHKTDQPMHPADTPDFSVATLDFVSGVTARVTCSIAAPADHRMRVIGDEGELSTDTYRHYQSPVFLERFSQLSLNARKARSLRLQPLFGRGFGVGGRVLPFVRHWKSFATMRANAAGKTSFFKKLVAGAKRREVGAQDKMLGVAETARALRMGEPCPIPPDFILHVTELTLAIQGAGTMGGAVALTTSFVPFEPMASTKADPRNYRDSYSPGFLAKRMDGMIERLHQH</sequence>
<dbReference type="PANTHER" id="PTHR43818">
    <property type="entry name" value="BCDNA.GH03377"/>
    <property type="match status" value="1"/>
</dbReference>
<dbReference type="SUPFAM" id="SSF55347">
    <property type="entry name" value="Glyceraldehyde-3-phosphate dehydrogenase-like, C-terminal domain"/>
    <property type="match status" value="1"/>
</dbReference>
<dbReference type="Proteomes" id="UP000531251">
    <property type="component" value="Unassembled WGS sequence"/>
</dbReference>
<evidence type="ECO:0000313" key="4">
    <source>
        <dbReference type="EMBL" id="NJB96206.1"/>
    </source>
</evidence>
<name>A0A543LU42_9SPHN</name>
<organism evidence="4 5">
    <name type="scientific">Sphingomonas trueperi</name>
    <dbReference type="NCBI Taxonomy" id="53317"/>
    <lineage>
        <taxon>Bacteria</taxon>
        <taxon>Pseudomonadati</taxon>
        <taxon>Pseudomonadota</taxon>
        <taxon>Alphaproteobacteria</taxon>
        <taxon>Sphingomonadales</taxon>
        <taxon>Sphingomonadaceae</taxon>
        <taxon>Sphingomonas</taxon>
    </lineage>
</organism>
<evidence type="ECO:0000259" key="2">
    <source>
        <dbReference type="Pfam" id="PF01408"/>
    </source>
</evidence>